<protein>
    <recommendedName>
        <fullName evidence="2">DUF7924 domain-containing protein</fullName>
    </recommendedName>
</protein>
<dbReference type="Pfam" id="PF25545">
    <property type="entry name" value="DUF7924"/>
    <property type="match status" value="1"/>
</dbReference>
<reference evidence="3" key="1">
    <citation type="journal article" date="2020" name="Stud. Mycol.">
        <title>101 Dothideomycetes genomes: a test case for predicting lifestyles and emergence of pathogens.</title>
        <authorList>
            <person name="Haridas S."/>
            <person name="Albert R."/>
            <person name="Binder M."/>
            <person name="Bloem J."/>
            <person name="Labutti K."/>
            <person name="Salamov A."/>
            <person name="Andreopoulos B."/>
            <person name="Baker S."/>
            <person name="Barry K."/>
            <person name="Bills G."/>
            <person name="Bluhm B."/>
            <person name="Cannon C."/>
            <person name="Castanera R."/>
            <person name="Culley D."/>
            <person name="Daum C."/>
            <person name="Ezra D."/>
            <person name="Gonzalez J."/>
            <person name="Henrissat B."/>
            <person name="Kuo A."/>
            <person name="Liang C."/>
            <person name="Lipzen A."/>
            <person name="Lutzoni F."/>
            <person name="Magnuson J."/>
            <person name="Mondo S."/>
            <person name="Nolan M."/>
            <person name="Ohm R."/>
            <person name="Pangilinan J."/>
            <person name="Park H.-J."/>
            <person name="Ramirez L."/>
            <person name="Alfaro M."/>
            <person name="Sun H."/>
            <person name="Tritt A."/>
            <person name="Yoshinaga Y."/>
            <person name="Zwiers L.-H."/>
            <person name="Turgeon B."/>
            <person name="Goodwin S."/>
            <person name="Spatafora J."/>
            <person name="Crous P."/>
            <person name="Grigoriev I."/>
        </authorList>
    </citation>
    <scope>NUCLEOTIDE SEQUENCE</scope>
    <source>
        <strain evidence="3">CBS 121167</strain>
    </source>
</reference>
<organism evidence="3 4">
    <name type="scientific">Aplosporella prunicola CBS 121167</name>
    <dbReference type="NCBI Taxonomy" id="1176127"/>
    <lineage>
        <taxon>Eukaryota</taxon>
        <taxon>Fungi</taxon>
        <taxon>Dikarya</taxon>
        <taxon>Ascomycota</taxon>
        <taxon>Pezizomycotina</taxon>
        <taxon>Dothideomycetes</taxon>
        <taxon>Dothideomycetes incertae sedis</taxon>
        <taxon>Botryosphaeriales</taxon>
        <taxon>Aplosporellaceae</taxon>
        <taxon>Aplosporella</taxon>
    </lineage>
</organism>
<feature type="region of interest" description="Disordered" evidence="1">
    <location>
        <begin position="294"/>
        <end position="313"/>
    </location>
</feature>
<dbReference type="OrthoDB" id="5372703at2759"/>
<evidence type="ECO:0000313" key="3">
    <source>
        <dbReference type="EMBL" id="KAF2143169.1"/>
    </source>
</evidence>
<evidence type="ECO:0000259" key="2">
    <source>
        <dbReference type="Pfam" id="PF25545"/>
    </source>
</evidence>
<name>A0A6A6BGA4_9PEZI</name>
<accession>A0A6A6BGA4</accession>
<feature type="region of interest" description="Disordered" evidence="1">
    <location>
        <begin position="1"/>
        <end position="82"/>
    </location>
</feature>
<dbReference type="RefSeq" id="XP_033398881.1">
    <property type="nucleotide sequence ID" value="XM_033544060.1"/>
</dbReference>
<evidence type="ECO:0000256" key="1">
    <source>
        <dbReference type="SAM" id="MobiDB-lite"/>
    </source>
</evidence>
<dbReference type="EMBL" id="ML995482">
    <property type="protein sequence ID" value="KAF2143169.1"/>
    <property type="molecule type" value="Genomic_DNA"/>
</dbReference>
<feature type="domain" description="DUF7924" evidence="2">
    <location>
        <begin position="170"/>
        <end position="289"/>
    </location>
</feature>
<dbReference type="GeneID" id="54301556"/>
<dbReference type="InterPro" id="IPR057684">
    <property type="entry name" value="DUF7924"/>
</dbReference>
<sequence>MSTTTNRPRYGAMKRPHDLSSACESDDSCPRANPPKRHKPDSDNNDDLPSHTSAPVNDSRGDVTTEEDGGGKNLERAPSPETVSAISYRNDTLAAFNIVVGSELPPRLKEWTDGILEWARKNVADWERFRATADEWRRTSTDIDSRSLGKEEWTSSLQNAITGVMSAQSDDLVHSINSSAMAWVPVLLPRERKGFSAPKSGLKTPRPDSYVGFTTAAFTTGPPFLSNYFLSNLNICGAGHASTPSPDPLDCRYPFLIIEATSGATGGLLQAQNQAALSGACALNILQGLKKMGAKARRSSHDTTTVSKRNREKREHYLADRTLKEQRDAWVAAASKWIHPQPPQLAVFSLTTDSSVHELWIHHFNAAKEYRMSRLGVFDSTDPKSQDELLVRLAAIAAWADGEFRDWLADNLGEYAELSVKGRL</sequence>
<evidence type="ECO:0000313" key="4">
    <source>
        <dbReference type="Proteomes" id="UP000799438"/>
    </source>
</evidence>
<gene>
    <name evidence="3" type="ORF">K452DRAFT_317383</name>
</gene>
<dbReference type="Proteomes" id="UP000799438">
    <property type="component" value="Unassembled WGS sequence"/>
</dbReference>
<feature type="compositionally biased region" description="Basic and acidic residues" evidence="1">
    <location>
        <begin position="59"/>
        <end position="75"/>
    </location>
</feature>
<dbReference type="AlphaFoldDB" id="A0A6A6BGA4"/>
<proteinExistence type="predicted"/>
<keyword evidence="4" id="KW-1185">Reference proteome</keyword>